<evidence type="ECO:0000313" key="6">
    <source>
        <dbReference type="EMBL" id="KAL3426864.1"/>
    </source>
</evidence>
<dbReference type="SUPFAM" id="SSF55874">
    <property type="entry name" value="ATPase domain of HSP90 chaperone/DNA topoisomerase II/histidine kinase"/>
    <property type="match status" value="1"/>
</dbReference>
<evidence type="ECO:0000313" key="7">
    <source>
        <dbReference type="Proteomes" id="UP001629113"/>
    </source>
</evidence>
<dbReference type="CDD" id="cd00130">
    <property type="entry name" value="PAS"/>
    <property type="match status" value="1"/>
</dbReference>
<dbReference type="InterPro" id="IPR004358">
    <property type="entry name" value="Sig_transdc_His_kin-like_C"/>
</dbReference>
<dbReference type="CDD" id="cd00082">
    <property type="entry name" value="HisKA"/>
    <property type="match status" value="1"/>
</dbReference>
<dbReference type="SMART" id="SM00388">
    <property type="entry name" value="HisKA"/>
    <property type="match status" value="1"/>
</dbReference>
<dbReference type="Gene3D" id="3.40.50.2300">
    <property type="match status" value="1"/>
</dbReference>
<feature type="domain" description="Response regulatory" evidence="4">
    <location>
        <begin position="1063"/>
        <end position="1195"/>
    </location>
</feature>
<dbReference type="Pfam" id="PF26131">
    <property type="entry name" value="PAS-like"/>
    <property type="match status" value="1"/>
</dbReference>
<dbReference type="EMBL" id="JBFCZG010000001">
    <property type="protein sequence ID" value="KAL3426864.1"/>
    <property type="molecule type" value="Genomic_DNA"/>
</dbReference>
<dbReference type="Gene3D" id="3.30.565.10">
    <property type="entry name" value="Histidine kinase-like ATPase, C-terminal domain"/>
    <property type="match status" value="1"/>
</dbReference>
<dbReference type="Pfam" id="PF00072">
    <property type="entry name" value="Response_reg"/>
    <property type="match status" value="1"/>
</dbReference>
<dbReference type="InterPro" id="IPR000014">
    <property type="entry name" value="PAS"/>
</dbReference>
<evidence type="ECO:0000256" key="1">
    <source>
        <dbReference type="ARBA" id="ARBA00022553"/>
    </source>
</evidence>
<dbReference type="InterPro" id="IPR000700">
    <property type="entry name" value="PAS-assoc_C"/>
</dbReference>
<dbReference type="InterPro" id="IPR058846">
    <property type="entry name" value="PAS-like"/>
</dbReference>
<dbReference type="SUPFAM" id="SSF52172">
    <property type="entry name" value="CheY-like"/>
    <property type="match status" value="1"/>
</dbReference>
<sequence length="1200" mass="135361">MNRKLGLEIHVIHTGAMSQEGDVLELHDAMRKPATDRAMDDLADVGILELLDGDIRPVLITDLYHVPKKTPLYFNASYRHLQTIQRRASGLSTPNGSENHPEHESFIEWGCTHSEDGEVYPKIHWGLQWRAQTLRGRWRVISGLLESHHSALVRHQKTAAATATYYPYFGRLTELARERSPPVTPLSSGQSNTVVERVLAETSEDQNPFDFDTLGTGMITEHVKFILNFDWASTPLGPISSWSTDLRRNCNFLLSDPRPAALYYGPERVMIYNEKYVEIVGLKHPYMMGKPLRIAWAEILDDFGPRFDRVYETGIAETGEDALVYINRGGYIEETYFSLSIIPLSTSTGDPACYNSAFETSRQVIADRRITFLLHLGQSIASAREPKDFWAQLLKGLQDNHLDVPFAFLYSAGIDVNESLSSSSEQSQGLQTWALEGCVRVPEHPAHIPQRLNQGHSPERFLKNFSEMLKDENPTLLSISDGTFPADLLTDLRNQEADIGDEALFCPIRSTGNNVLGFLILGVNPRQRYGKDYELFIQILNRQLATALATAVLFEEEIRRGQLAAELATMHRDYLSKQLALHKHEAVALESRFRKMADMAPVGMFHMNIIGELIYANENYYQLTQLSPEARESFSWYDMIAEIDQPLMDVKWHKLLDGQSVSFELRLKTTFVSPSSINGKQAEGNTWILAAAYPEKNEDGEVTGILGCLTDISRQKWAEDVQAQKMCEALELKRQQESFIDMTSHEMRNPLSAIVQCADFIATSLAEFSNESSEAISSVPKDIIDSHIDAAETIMHCGQHQKRIIDDILILSKINSHLLTITPVDVQPMDVIKNALRMFDGELHKNDTELRFRVEQSYVNAKVDWLQLDPSRLLQVLINLTSNAIKFTQPEKERKITIRLGASQEIPQNREDMKYLQRDPDRKDLSFGPTWGSGDFLYLHIEVEDTGRGLDEYERKLLFQRFSQASPRTHVAYGGSGLGLFISKELTELQGGQIGVRSETGVGSTFAFYIRTRRGSPTQPSISHALAINTELPIRPSKDGVRHSRQKPSLQKIDPLVWDQPRHILVVEDNIVNQKVLSKQLRSAGCIVFVANHGQEALDFLEASEFWKDSPTGKELPNFVCLMDLEMPVMDGLTCVKKIRELQQDGTIIKHLPVIAVTANARSEQIVVAKEAGMDSVVTKPFRIPELIPELDRILLKGSS</sequence>
<keyword evidence="6" id="KW-0418">Kinase</keyword>
<feature type="domain" description="PAC" evidence="5">
    <location>
        <begin position="661"/>
        <end position="724"/>
    </location>
</feature>
<name>A0ABR4PUC2_9HELO</name>
<dbReference type="PANTHER" id="PTHR43719">
    <property type="entry name" value="TWO-COMPONENT HISTIDINE KINASE"/>
    <property type="match status" value="1"/>
</dbReference>
<dbReference type="PROSITE" id="PS50113">
    <property type="entry name" value="PAC"/>
    <property type="match status" value="1"/>
</dbReference>
<feature type="domain" description="Histidine kinase" evidence="3">
    <location>
        <begin position="742"/>
        <end position="1014"/>
    </location>
</feature>
<dbReference type="InterPro" id="IPR003594">
    <property type="entry name" value="HATPase_dom"/>
</dbReference>
<dbReference type="PRINTS" id="PR00344">
    <property type="entry name" value="BCTRLSENSOR"/>
</dbReference>
<dbReference type="CDD" id="cd17546">
    <property type="entry name" value="REC_hyHK_CKI1_RcsC-like"/>
    <property type="match status" value="1"/>
</dbReference>
<evidence type="ECO:0000259" key="3">
    <source>
        <dbReference type="PROSITE" id="PS50109"/>
    </source>
</evidence>
<dbReference type="SUPFAM" id="SSF47384">
    <property type="entry name" value="Homodimeric domain of signal transducing histidine kinase"/>
    <property type="match status" value="1"/>
</dbReference>
<dbReference type="PROSITE" id="PS50109">
    <property type="entry name" value="HIS_KIN"/>
    <property type="match status" value="1"/>
</dbReference>
<dbReference type="Gene3D" id="3.30.450.20">
    <property type="entry name" value="PAS domain"/>
    <property type="match status" value="2"/>
</dbReference>
<dbReference type="Gene3D" id="1.10.287.130">
    <property type="match status" value="1"/>
</dbReference>
<dbReference type="Pfam" id="PF02518">
    <property type="entry name" value="HATPase_c"/>
    <property type="match status" value="1"/>
</dbReference>
<dbReference type="PROSITE" id="PS50110">
    <property type="entry name" value="RESPONSE_REGULATORY"/>
    <property type="match status" value="1"/>
</dbReference>
<dbReference type="InterPro" id="IPR050956">
    <property type="entry name" value="2C_system_His_kinase"/>
</dbReference>
<gene>
    <name evidence="6" type="ORF">PVAG01_00373</name>
</gene>
<feature type="modified residue" description="4-aspartylphosphate" evidence="2">
    <location>
        <position position="1124"/>
    </location>
</feature>
<reference evidence="6 7" key="1">
    <citation type="submission" date="2024-06" db="EMBL/GenBank/DDBJ databases">
        <title>Complete genome of Phlyctema vagabunda strain 19-DSS-EL-015.</title>
        <authorList>
            <person name="Fiorenzani C."/>
        </authorList>
    </citation>
    <scope>NUCLEOTIDE SEQUENCE [LARGE SCALE GENOMIC DNA]</scope>
    <source>
        <strain evidence="6 7">19-DSS-EL-015</strain>
    </source>
</reference>
<dbReference type="SUPFAM" id="SSF55785">
    <property type="entry name" value="PYP-like sensor domain (PAS domain)"/>
    <property type="match status" value="1"/>
</dbReference>
<dbReference type="Proteomes" id="UP001629113">
    <property type="component" value="Unassembled WGS sequence"/>
</dbReference>
<dbReference type="Pfam" id="PF00512">
    <property type="entry name" value="HisKA"/>
    <property type="match status" value="1"/>
</dbReference>
<dbReference type="InterPro" id="IPR036890">
    <property type="entry name" value="HATPase_C_sf"/>
</dbReference>
<dbReference type="InterPro" id="IPR001789">
    <property type="entry name" value="Sig_transdc_resp-reg_receiver"/>
</dbReference>
<keyword evidence="7" id="KW-1185">Reference proteome</keyword>
<comment type="caution">
    <text evidence="6">The sequence shown here is derived from an EMBL/GenBank/DDBJ whole genome shotgun (WGS) entry which is preliminary data.</text>
</comment>
<dbReference type="InterPro" id="IPR011006">
    <property type="entry name" value="CheY-like_superfamily"/>
</dbReference>
<dbReference type="InterPro" id="IPR003661">
    <property type="entry name" value="HisK_dim/P_dom"/>
</dbReference>
<dbReference type="GO" id="GO:0016301">
    <property type="term" value="F:kinase activity"/>
    <property type="evidence" value="ECO:0007669"/>
    <property type="project" value="UniProtKB-KW"/>
</dbReference>
<proteinExistence type="predicted"/>
<evidence type="ECO:0000256" key="2">
    <source>
        <dbReference type="PROSITE-ProRule" id="PRU00169"/>
    </source>
</evidence>
<evidence type="ECO:0000259" key="5">
    <source>
        <dbReference type="PROSITE" id="PS50113"/>
    </source>
</evidence>
<dbReference type="PANTHER" id="PTHR43719:SF30">
    <property type="entry name" value="TWO-COMPONENT SYSTEM RESPONSE REGULATOR"/>
    <property type="match status" value="1"/>
</dbReference>
<dbReference type="InterPro" id="IPR005467">
    <property type="entry name" value="His_kinase_dom"/>
</dbReference>
<keyword evidence="6" id="KW-0808">Transferase</keyword>
<dbReference type="SUPFAM" id="SSF55781">
    <property type="entry name" value="GAF domain-like"/>
    <property type="match status" value="1"/>
</dbReference>
<dbReference type="SMART" id="SM00448">
    <property type="entry name" value="REC"/>
    <property type="match status" value="1"/>
</dbReference>
<evidence type="ECO:0000259" key="4">
    <source>
        <dbReference type="PROSITE" id="PS50110"/>
    </source>
</evidence>
<dbReference type="InterPro" id="IPR036097">
    <property type="entry name" value="HisK_dim/P_sf"/>
</dbReference>
<organism evidence="6 7">
    <name type="scientific">Phlyctema vagabunda</name>
    <dbReference type="NCBI Taxonomy" id="108571"/>
    <lineage>
        <taxon>Eukaryota</taxon>
        <taxon>Fungi</taxon>
        <taxon>Dikarya</taxon>
        <taxon>Ascomycota</taxon>
        <taxon>Pezizomycotina</taxon>
        <taxon>Leotiomycetes</taxon>
        <taxon>Helotiales</taxon>
        <taxon>Dermateaceae</taxon>
        <taxon>Phlyctema</taxon>
    </lineage>
</organism>
<protein>
    <submittedName>
        <fullName evidence="6">Histidine kinase hhk13p</fullName>
    </submittedName>
</protein>
<keyword evidence="1 2" id="KW-0597">Phosphoprotein</keyword>
<dbReference type="InterPro" id="IPR035965">
    <property type="entry name" value="PAS-like_dom_sf"/>
</dbReference>
<dbReference type="SMART" id="SM00387">
    <property type="entry name" value="HATPase_c"/>
    <property type="match status" value="1"/>
</dbReference>
<accession>A0ABR4PUC2</accession>